<evidence type="ECO:0000256" key="1">
    <source>
        <dbReference type="SAM" id="Coils"/>
    </source>
</evidence>
<accession>A0A699ID60</accession>
<sequence>MGECMEGFWCGVGVWESLGNSGSFWQDILEPEEEFEEDPEEDPEEELEVKDEDDVPPPATPPVGSPITPPSLTESLSNTEDVAPIAVNEALEMPPIGSTYEVGGPSSASPFPPFYLHGREIARLDDNTELLLSNVKYLERCEKKRKAEIEANSSKTRKEKAEEMEKIKKRLGTLETNYSLVLSDRYEWKKAFYNLQDLVSERLGHGAMDARPDNGVDGLASFGESKPPKPSGSPSSSQEIMPPKMMKRKAVKKMVKKWIAEATEEYEKTRANPGNASGRWIEKVEQVFEICKCAEEDKVMFAASTFEGRALTW</sequence>
<gene>
    <name evidence="3" type="ORF">Tci_520552</name>
</gene>
<evidence type="ECO:0000313" key="3">
    <source>
        <dbReference type="EMBL" id="GEZ48579.1"/>
    </source>
</evidence>
<proteinExistence type="predicted"/>
<name>A0A699ID60_TANCI</name>
<feature type="compositionally biased region" description="Pro residues" evidence="2">
    <location>
        <begin position="56"/>
        <end position="69"/>
    </location>
</feature>
<comment type="caution">
    <text evidence="3">The sequence shown here is derived from an EMBL/GenBank/DDBJ whole genome shotgun (WGS) entry which is preliminary data.</text>
</comment>
<feature type="compositionally biased region" description="Low complexity" evidence="2">
    <location>
        <begin position="232"/>
        <end position="244"/>
    </location>
</feature>
<evidence type="ECO:0000256" key="2">
    <source>
        <dbReference type="SAM" id="MobiDB-lite"/>
    </source>
</evidence>
<protein>
    <submittedName>
        <fullName evidence="3">Uncharacterized protein</fullName>
    </submittedName>
</protein>
<keyword evidence="1" id="KW-0175">Coiled coil</keyword>
<feature type="compositionally biased region" description="Acidic residues" evidence="2">
    <location>
        <begin position="29"/>
        <end position="55"/>
    </location>
</feature>
<feature type="region of interest" description="Disordered" evidence="2">
    <location>
        <begin position="26"/>
        <end position="76"/>
    </location>
</feature>
<organism evidence="3">
    <name type="scientific">Tanacetum cinerariifolium</name>
    <name type="common">Dalmatian daisy</name>
    <name type="synonym">Chrysanthemum cinerariifolium</name>
    <dbReference type="NCBI Taxonomy" id="118510"/>
    <lineage>
        <taxon>Eukaryota</taxon>
        <taxon>Viridiplantae</taxon>
        <taxon>Streptophyta</taxon>
        <taxon>Embryophyta</taxon>
        <taxon>Tracheophyta</taxon>
        <taxon>Spermatophyta</taxon>
        <taxon>Magnoliopsida</taxon>
        <taxon>eudicotyledons</taxon>
        <taxon>Gunneridae</taxon>
        <taxon>Pentapetalae</taxon>
        <taxon>asterids</taxon>
        <taxon>campanulids</taxon>
        <taxon>Asterales</taxon>
        <taxon>Asteraceae</taxon>
        <taxon>Asteroideae</taxon>
        <taxon>Anthemideae</taxon>
        <taxon>Anthemidinae</taxon>
        <taxon>Tanacetum</taxon>
    </lineage>
</organism>
<feature type="region of interest" description="Disordered" evidence="2">
    <location>
        <begin position="209"/>
        <end position="246"/>
    </location>
</feature>
<dbReference type="EMBL" id="BKCJ010284679">
    <property type="protein sequence ID" value="GEZ48579.1"/>
    <property type="molecule type" value="Genomic_DNA"/>
</dbReference>
<feature type="coiled-coil region" evidence="1">
    <location>
        <begin position="144"/>
        <end position="177"/>
    </location>
</feature>
<dbReference type="AlphaFoldDB" id="A0A699ID60"/>
<reference evidence="3" key="1">
    <citation type="journal article" date="2019" name="Sci. Rep.">
        <title>Draft genome of Tanacetum cinerariifolium, the natural source of mosquito coil.</title>
        <authorList>
            <person name="Yamashiro T."/>
            <person name="Shiraishi A."/>
            <person name="Satake H."/>
            <person name="Nakayama K."/>
        </authorList>
    </citation>
    <scope>NUCLEOTIDE SEQUENCE</scope>
</reference>